<evidence type="ECO:0000313" key="19">
    <source>
        <dbReference type="Proteomes" id="UP000254968"/>
    </source>
</evidence>
<dbReference type="GO" id="GO:0000049">
    <property type="term" value="F:tRNA binding"/>
    <property type="evidence" value="ECO:0007669"/>
    <property type="project" value="UniProtKB-UniRule"/>
</dbReference>
<dbReference type="CDD" id="cd00814">
    <property type="entry name" value="MetRS_core"/>
    <property type="match status" value="1"/>
</dbReference>
<evidence type="ECO:0000256" key="7">
    <source>
        <dbReference type="ARBA" id="ARBA00022598"/>
    </source>
</evidence>
<dbReference type="EMBL" id="UGNV01000001">
    <property type="protein sequence ID" value="STX30211.1"/>
    <property type="molecule type" value="Genomic_DNA"/>
</dbReference>
<dbReference type="NCBIfam" id="TIGR00398">
    <property type="entry name" value="metG"/>
    <property type="match status" value="1"/>
</dbReference>
<keyword evidence="11 16" id="KW-0067">ATP-binding</keyword>
<proteinExistence type="inferred from homology"/>
<evidence type="ECO:0000259" key="17">
    <source>
        <dbReference type="PROSITE" id="PS50886"/>
    </source>
</evidence>
<feature type="binding site" evidence="16">
    <location>
        <position position="159"/>
    </location>
    <ligand>
        <name>Zn(2+)</name>
        <dbReference type="ChEBI" id="CHEBI:29105"/>
    </ligand>
</feature>
<feature type="binding site" evidence="16">
    <location>
        <position position="331"/>
    </location>
    <ligand>
        <name>ATP</name>
        <dbReference type="ChEBI" id="CHEBI:30616"/>
    </ligand>
</feature>
<dbReference type="FunFam" id="2.40.50.140:FF:000042">
    <property type="entry name" value="Methionine--tRNA ligase"/>
    <property type="match status" value="1"/>
</dbReference>
<dbReference type="NCBIfam" id="TIGR00399">
    <property type="entry name" value="metG_C_term"/>
    <property type="match status" value="1"/>
</dbReference>
<keyword evidence="10 16" id="KW-0862">Zinc</keyword>
<keyword evidence="8 16" id="KW-0479">Metal-binding</keyword>
<name>A0A378I6D1_9GAMM</name>
<dbReference type="InterPro" id="IPR014758">
    <property type="entry name" value="Met-tRNA_synth"/>
</dbReference>
<dbReference type="CDD" id="cd07957">
    <property type="entry name" value="Anticodon_Ia_Met"/>
    <property type="match status" value="1"/>
</dbReference>
<feature type="domain" description="TRNA-binding" evidence="17">
    <location>
        <begin position="572"/>
        <end position="672"/>
    </location>
</feature>
<dbReference type="Gene3D" id="2.40.50.140">
    <property type="entry name" value="Nucleic acid-binding proteins"/>
    <property type="match status" value="1"/>
</dbReference>
<evidence type="ECO:0000256" key="16">
    <source>
        <dbReference type="HAMAP-Rule" id="MF_00098"/>
    </source>
</evidence>
<organism evidence="18 19">
    <name type="scientific">Legionella beliardensis</name>
    <dbReference type="NCBI Taxonomy" id="91822"/>
    <lineage>
        <taxon>Bacteria</taxon>
        <taxon>Pseudomonadati</taxon>
        <taxon>Pseudomonadota</taxon>
        <taxon>Gammaproteobacteria</taxon>
        <taxon>Legionellales</taxon>
        <taxon>Legionellaceae</taxon>
        <taxon>Legionella</taxon>
    </lineage>
</organism>
<dbReference type="Pfam" id="PF01588">
    <property type="entry name" value="tRNA_bind"/>
    <property type="match status" value="1"/>
</dbReference>
<evidence type="ECO:0000256" key="1">
    <source>
        <dbReference type="ARBA" id="ARBA00003314"/>
    </source>
</evidence>
<dbReference type="GO" id="GO:0004825">
    <property type="term" value="F:methionine-tRNA ligase activity"/>
    <property type="evidence" value="ECO:0007669"/>
    <property type="project" value="UniProtKB-UniRule"/>
</dbReference>
<dbReference type="NCBIfam" id="NF001100">
    <property type="entry name" value="PRK00133.1"/>
    <property type="match status" value="1"/>
</dbReference>
<accession>A0A378I6D1</accession>
<dbReference type="GO" id="GO:0006431">
    <property type="term" value="P:methionyl-tRNA aminoacylation"/>
    <property type="evidence" value="ECO:0007669"/>
    <property type="project" value="UniProtKB-UniRule"/>
</dbReference>
<dbReference type="RefSeq" id="WP_115303930.1">
    <property type="nucleotide sequence ID" value="NZ_CAAAHO010000003.1"/>
</dbReference>
<dbReference type="InterPro" id="IPR004495">
    <property type="entry name" value="Met-tRNA-synth_bsu_C"/>
</dbReference>
<dbReference type="InterPro" id="IPR012340">
    <property type="entry name" value="NA-bd_OB-fold"/>
</dbReference>
<dbReference type="Proteomes" id="UP000254968">
    <property type="component" value="Unassembled WGS sequence"/>
</dbReference>
<comment type="subcellular location">
    <subcellularLocation>
        <location evidence="2 16">Cytoplasm</location>
    </subcellularLocation>
</comment>
<evidence type="ECO:0000256" key="3">
    <source>
        <dbReference type="ARBA" id="ARBA00008258"/>
    </source>
</evidence>
<dbReference type="InterPro" id="IPR014729">
    <property type="entry name" value="Rossmann-like_a/b/a_fold"/>
</dbReference>
<dbReference type="PROSITE" id="PS00178">
    <property type="entry name" value="AA_TRNA_LIGASE_I"/>
    <property type="match status" value="1"/>
</dbReference>
<evidence type="ECO:0000256" key="9">
    <source>
        <dbReference type="ARBA" id="ARBA00022741"/>
    </source>
</evidence>
<dbReference type="InterPro" id="IPR009080">
    <property type="entry name" value="tRNAsynth_Ia_anticodon-bd"/>
</dbReference>
<evidence type="ECO:0000256" key="4">
    <source>
        <dbReference type="ARBA" id="ARBA00011738"/>
    </source>
</evidence>
<sequence length="672" mass="75716">MTRKLVVTSALPYANGPLHLGHLVEHIQTDVWVRTHKMLGHACISVCGDDAHGTPIMLKAEQLGISPEELTAQMKQSHEQDFRDFAIHYDYYHTTHSAENQTLANHIYQQLEANGDIVKKTIRQAYDPVKNMFLPDRYVKGTCPKCKTPDQYGDNCEACGATYATTDLIDAISAISGAKPIEKDSEHYFFDLPKYEQLLKEWTSQDHLQVEVSNKLDEWFAAGLKQWDISRDAPYFGFPIPGTVDKFFYVWLDAPIGYMASFKKYCDLNQLSFEEYWGKQSTAELYHFVGKDIVYFHALFWPAMLAGSNYRLPTAIFTHGFLTVNGQKMSKSRGTFIEARTYLNHLHPEYLRYYFAAKLNGRVDDLDLNFDDFINRINADLVGKVVNIASRCAGFINKRFDNQLAETLSEPTLYQDILSVRGDIISAYLNRDYAKAIRQIMECADRINQYIDAKKPWVLAKNSEQLPEVQAICTMGLNLFRILMTYLKPVLPLMAAQTEVFLNCEPLTWANLDTPLVNRAIKPFTPLMVRVERDKVTALLAETAENKANLTMTKQPESASLLPEAEPISIDDFSKIDLRVAKIIAAEAVEGADKLLRLQLDLGSSQRQVFAGIKSAYAPENLIGRLTIVVANLAPRTMRFGVSEGMVLAAGDGKGIFLLQPDTGAIPGMKVK</sequence>
<dbReference type="FunFam" id="1.10.730.10:FF:000005">
    <property type="entry name" value="Methionine--tRNA ligase"/>
    <property type="match status" value="1"/>
</dbReference>
<feature type="short sequence motif" description="'KMSKS' region" evidence="16">
    <location>
        <begin position="328"/>
        <end position="332"/>
    </location>
</feature>
<dbReference type="GO" id="GO:0046872">
    <property type="term" value="F:metal ion binding"/>
    <property type="evidence" value="ECO:0007669"/>
    <property type="project" value="UniProtKB-KW"/>
</dbReference>
<feature type="binding site" evidence="16">
    <location>
        <position position="143"/>
    </location>
    <ligand>
        <name>Zn(2+)</name>
        <dbReference type="ChEBI" id="CHEBI:29105"/>
    </ligand>
</feature>
<dbReference type="InterPro" id="IPR002547">
    <property type="entry name" value="tRNA-bd_dom"/>
</dbReference>
<dbReference type="FunFam" id="2.20.28.20:FF:000001">
    <property type="entry name" value="Methionine--tRNA ligase"/>
    <property type="match status" value="1"/>
</dbReference>
<dbReference type="CDD" id="cd02800">
    <property type="entry name" value="tRNA_bind_EcMetRS_like"/>
    <property type="match status" value="1"/>
</dbReference>
<evidence type="ECO:0000256" key="14">
    <source>
        <dbReference type="ARBA" id="ARBA00023146"/>
    </source>
</evidence>
<evidence type="ECO:0000256" key="2">
    <source>
        <dbReference type="ARBA" id="ARBA00004496"/>
    </source>
</evidence>
<keyword evidence="9 16" id="KW-0547">Nucleotide-binding</keyword>
<comment type="function">
    <text evidence="1 16">Is required not only for elongation of protein synthesis but also for the initiation of all mRNA translation through initiator tRNA(fMet) aminoacylation.</text>
</comment>
<dbReference type="InterPro" id="IPR015413">
    <property type="entry name" value="Methionyl/Leucyl_tRNA_Synth"/>
</dbReference>
<dbReference type="PANTHER" id="PTHR45765:SF1">
    <property type="entry name" value="METHIONINE--TRNA LIGASE, CYTOPLASMIC"/>
    <property type="match status" value="1"/>
</dbReference>
<dbReference type="InterPro" id="IPR041872">
    <property type="entry name" value="Anticodon_Met"/>
</dbReference>
<protein>
    <recommendedName>
        <fullName evidence="16">Methionine--tRNA ligase</fullName>
        <ecNumber evidence="16">6.1.1.10</ecNumber>
    </recommendedName>
    <alternativeName>
        <fullName evidence="16">Methionyl-tRNA synthetase</fullName>
        <shortName evidence="16">MetRS</shortName>
    </alternativeName>
</protein>
<dbReference type="HAMAP" id="MF_00098">
    <property type="entry name" value="Met_tRNA_synth_type1"/>
    <property type="match status" value="1"/>
</dbReference>
<keyword evidence="6 16" id="KW-0820">tRNA-binding</keyword>
<dbReference type="Gene3D" id="2.20.28.20">
    <property type="entry name" value="Methionyl-tRNA synthetase, Zn-domain"/>
    <property type="match status" value="1"/>
</dbReference>
<dbReference type="SUPFAM" id="SSF50249">
    <property type="entry name" value="Nucleic acid-binding proteins"/>
    <property type="match status" value="1"/>
</dbReference>
<comment type="catalytic activity">
    <reaction evidence="15 16">
        <text>tRNA(Met) + L-methionine + ATP = L-methionyl-tRNA(Met) + AMP + diphosphate</text>
        <dbReference type="Rhea" id="RHEA:13481"/>
        <dbReference type="Rhea" id="RHEA-COMP:9667"/>
        <dbReference type="Rhea" id="RHEA-COMP:9698"/>
        <dbReference type="ChEBI" id="CHEBI:30616"/>
        <dbReference type="ChEBI" id="CHEBI:33019"/>
        <dbReference type="ChEBI" id="CHEBI:57844"/>
        <dbReference type="ChEBI" id="CHEBI:78442"/>
        <dbReference type="ChEBI" id="CHEBI:78530"/>
        <dbReference type="ChEBI" id="CHEBI:456215"/>
        <dbReference type="EC" id="6.1.1.10"/>
    </reaction>
</comment>
<dbReference type="InterPro" id="IPR029038">
    <property type="entry name" value="MetRS_Zn"/>
</dbReference>
<keyword evidence="19" id="KW-1185">Reference proteome</keyword>
<dbReference type="Gene3D" id="1.10.730.10">
    <property type="entry name" value="Isoleucyl-tRNA Synthetase, Domain 1"/>
    <property type="match status" value="1"/>
</dbReference>
<evidence type="ECO:0000256" key="11">
    <source>
        <dbReference type="ARBA" id="ARBA00022840"/>
    </source>
</evidence>
<dbReference type="SUPFAM" id="SSF52374">
    <property type="entry name" value="Nucleotidylyl transferase"/>
    <property type="match status" value="1"/>
</dbReference>
<dbReference type="GO" id="GO:0005829">
    <property type="term" value="C:cytosol"/>
    <property type="evidence" value="ECO:0007669"/>
    <property type="project" value="TreeGrafter"/>
</dbReference>
<dbReference type="InterPro" id="IPR023458">
    <property type="entry name" value="Met-tRNA_ligase_1"/>
</dbReference>
<dbReference type="Gene3D" id="3.40.50.620">
    <property type="entry name" value="HUPs"/>
    <property type="match status" value="1"/>
</dbReference>
<comment type="similarity">
    <text evidence="3 16">Belongs to the class-I aminoacyl-tRNA synthetase family. MetG type 1 subfamily.</text>
</comment>
<feature type="short sequence motif" description="'HIGH' region" evidence="16">
    <location>
        <begin position="12"/>
        <end position="22"/>
    </location>
</feature>
<evidence type="ECO:0000256" key="6">
    <source>
        <dbReference type="ARBA" id="ARBA00022555"/>
    </source>
</evidence>
<dbReference type="OrthoDB" id="9810191at2"/>
<dbReference type="PROSITE" id="PS50886">
    <property type="entry name" value="TRBD"/>
    <property type="match status" value="1"/>
</dbReference>
<evidence type="ECO:0000256" key="13">
    <source>
        <dbReference type="ARBA" id="ARBA00022917"/>
    </source>
</evidence>
<keyword evidence="13 16" id="KW-0648">Protein biosynthesis</keyword>
<dbReference type="EC" id="6.1.1.10" evidence="16"/>
<comment type="cofactor">
    <cofactor evidence="16">
        <name>Zn(2+)</name>
        <dbReference type="ChEBI" id="CHEBI:29105"/>
    </cofactor>
    <text evidence="16">Binds 1 zinc ion per subunit.</text>
</comment>
<dbReference type="GO" id="GO:0005524">
    <property type="term" value="F:ATP binding"/>
    <property type="evidence" value="ECO:0007669"/>
    <property type="project" value="UniProtKB-UniRule"/>
</dbReference>
<dbReference type="InterPro" id="IPR001412">
    <property type="entry name" value="aa-tRNA-synth_I_CS"/>
</dbReference>
<evidence type="ECO:0000256" key="12">
    <source>
        <dbReference type="ARBA" id="ARBA00022884"/>
    </source>
</evidence>
<feature type="binding site" evidence="16">
    <location>
        <position position="146"/>
    </location>
    <ligand>
        <name>Zn(2+)</name>
        <dbReference type="ChEBI" id="CHEBI:29105"/>
    </ligand>
</feature>
<dbReference type="SUPFAM" id="SSF47323">
    <property type="entry name" value="Anticodon-binding domain of a subclass of class I aminoacyl-tRNA synthetases"/>
    <property type="match status" value="1"/>
</dbReference>
<dbReference type="PANTHER" id="PTHR45765">
    <property type="entry name" value="METHIONINE--TRNA LIGASE"/>
    <property type="match status" value="1"/>
</dbReference>
<comment type="subunit">
    <text evidence="4 16">Homodimer.</text>
</comment>
<evidence type="ECO:0000256" key="5">
    <source>
        <dbReference type="ARBA" id="ARBA00022490"/>
    </source>
</evidence>
<dbReference type="Pfam" id="PF09334">
    <property type="entry name" value="tRNA-synt_1g"/>
    <property type="match status" value="1"/>
</dbReference>
<evidence type="ECO:0000256" key="10">
    <source>
        <dbReference type="ARBA" id="ARBA00022833"/>
    </source>
</evidence>
<gene>
    <name evidence="18" type="primary">metG_2</name>
    <name evidence="16" type="synonym">metG</name>
    <name evidence="18" type="ORF">NCTC13315_02776</name>
</gene>
<evidence type="ECO:0000256" key="15">
    <source>
        <dbReference type="ARBA" id="ARBA00047364"/>
    </source>
</evidence>
<dbReference type="InterPro" id="IPR033911">
    <property type="entry name" value="MetRS_core"/>
</dbReference>
<reference evidence="18 19" key="1">
    <citation type="submission" date="2018-06" db="EMBL/GenBank/DDBJ databases">
        <authorList>
            <consortium name="Pathogen Informatics"/>
            <person name="Doyle S."/>
        </authorList>
    </citation>
    <scope>NUCLEOTIDE SEQUENCE [LARGE SCALE GENOMIC DNA]</scope>
    <source>
        <strain evidence="18 19">NCTC13315</strain>
    </source>
</reference>
<feature type="binding site" evidence="16">
    <location>
        <position position="156"/>
    </location>
    <ligand>
        <name>Zn(2+)</name>
        <dbReference type="ChEBI" id="CHEBI:29105"/>
    </ligand>
</feature>
<dbReference type="PRINTS" id="PR01041">
    <property type="entry name" value="TRNASYNTHMET"/>
</dbReference>
<keyword evidence="14 16" id="KW-0030">Aminoacyl-tRNA synthetase</keyword>
<keyword evidence="5 16" id="KW-0963">Cytoplasm</keyword>
<evidence type="ECO:0000256" key="8">
    <source>
        <dbReference type="ARBA" id="ARBA00022723"/>
    </source>
</evidence>
<dbReference type="SUPFAM" id="SSF57770">
    <property type="entry name" value="Methionyl-tRNA synthetase (MetRS), Zn-domain"/>
    <property type="match status" value="1"/>
</dbReference>
<evidence type="ECO:0000313" key="18">
    <source>
        <dbReference type="EMBL" id="STX30211.1"/>
    </source>
</evidence>
<dbReference type="AlphaFoldDB" id="A0A378I6D1"/>
<keyword evidence="7 16" id="KW-0436">Ligase</keyword>
<keyword evidence="12 16" id="KW-0694">RNA-binding</keyword>